<keyword evidence="3" id="KW-1185">Reference proteome</keyword>
<dbReference type="SUPFAM" id="SSF81995">
    <property type="entry name" value="beta-sandwich domain of Sec23/24"/>
    <property type="match status" value="1"/>
</dbReference>
<sequence>LRVSGCYGLFVPGSNPGHITMATLDWRTTLAVELAHSKALDETRGAAIQVVLSYTSQTGERRIRVHTLTLRCSRHLQDTFRNYQAETLLTFYCKKSMTLCESVRFVTELCCFATVCHRMVICDFPI</sequence>
<gene>
    <name evidence="2" type="ORF">XENOCAPTIV_022873</name>
</gene>
<dbReference type="InterPro" id="IPR012990">
    <property type="entry name" value="Beta-sandwich_Sec23_24"/>
</dbReference>
<protein>
    <recommendedName>
        <fullName evidence="1">Sec23/Sec24 beta-sandwich domain-containing protein</fullName>
    </recommendedName>
</protein>
<organism evidence="2 3">
    <name type="scientific">Xenoophorus captivus</name>
    <dbReference type="NCBI Taxonomy" id="1517983"/>
    <lineage>
        <taxon>Eukaryota</taxon>
        <taxon>Metazoa</taxon>
        <taxon>Chordata</taxon>
        <taxon>Craniata</taxon>
        <taxon>Vertebrata</taxon>
        <taxon>Euteleostomi</taxon>
        <taxon>Actinopterygii</taxon>
        <taxon>Neopterygii</taxon>
        <taxon>Teleostei</taxon>
        <taxon>Neoteleostei</taxon>
        <taxon>Acanthomorphata</taxon>
        <taxon>Ovalentaria</taxon>
        <taxon>Atherinomorphae</taxon>
        <taxon>Cyprinodontiformes</taxon>
        <taxon>Goodeidae</taxon>
        <taxon>Xenoophorus</taxon>
    </lineage>
</organism>
<dbReference type="Proteomes" id="UP001434883">
    <property type="component" value="Unassembled WGS sequence"/>
</dbReference>
<accession>A0ABV0RBE1</accession>
<name>A0ABV0RBE1_9TELE</name>
<feature type="non-terminal residue" evidence="2">
    <location>
        <position position="1"/>
    </location>
</feature>
<dbReference type="PANTHER" id="PTHR13803">
    <property type="entry name" value="SEC24-RELATED PROTEIN"/>
    <property type="match status" value="1"/>
</dbReference>
<proteinExistence type="predicted"/>
<comment type="caution">
    <text evidence="2">The sequence shown here is derived from an EMBL/GenBank/DDBJ whole genome shotgun (WGS) entry which is preliminary data.</text>
</comment>
<dbReference type="InterPro" id="IPR050550">
    <property type="entry name" value="SEC23_SEC24_subfamily"/>
</dbReference>
<reference evidence="2 3" key="1">
    <citation type="submission" date="2021-06" db="EMBL/GenBank/DDBJ databases">
        <authorList>
            <person name="Palmer J.M."/>
        </authorList>
    </citation>
    <scope>NUCLEOTIDE SEQUENCE [LARGE SCALE GENOMIC DNA]</scope>
    <source>
        <strain evidence="2 3">XC_2019</strain>
        <tissue evidence="2">Muscle</tissue>
    </source>
</reference>
<evidence type="ECO:0000313" key="2">
    <source>
        <dbReference type="EMBL" id="MEQ2205002.1"/>
    </source>
</evidence>
<evidence type="ECO:0000313" key="3">
    <source>
        <dbReference type="Proteomes" id="UP001434883"/>
    </source>
</evidence>
<dbReference type="Gene3D" id="2.60.40.1670">
    <property type="entry name" value="beta-sandwich domain of Sec23/24"/>
    <property type="match status" value="1"/>
</dbReference>
<dbReference type="PANTHER" id="PTHR13803:SF29">
    <property type="entry name" value="PROTEIN TRANSPORT PROTEIN SEC24C"/>
    <property type="match status" value="1"/>
</dbReference>
<dbReference type="Pfam" id="PF08033">
    <property type="entry name" value="Sec23_BS"/>
    <property type="match status" value="1"/>
</dbReference>
<feature type="domain" description="Sec23/Sec24 beta-sandwich" evidence="1">
    <location>
        <begin position="1"/>
        <end position="72"/>
    </location>
</feature>
<evidence type="ECO:0000259" key="1">
    <source>
        <dbReference type="Pfam" id="PF08033"/>
    </source>
</evidence>
<dbReference type="EMBL" id="JAHRIN010038757">
    <property type="protein sequence ID" value="MEQ2205002.1"/>
    <property type="molecule type" value="Genomic_DNA"/>
</dbReference>